<keyword evidence="1" id="KW-0732">Signal</keyword>
<name>A0ABS9EKQ7_9FLAO</name>
<reference evidence="2" key="1">
    <citation type="submission" date="2022-01" db="EMBL/GenBank/DDBJ databases">
        <title>Gillisia lutea sp. nov., isolated from marine plastic residues from the Malvarosa beach (Valencia, Spain).</title>
        <authorList>
            <person name="Vidal-Verdu A."/>
            <person name="Molina-Menor E."/>
            <person name="Satari L."/>
            <person name="Pascual J."/>
            <person name="Pereto J."/>
            <person name="Porcar M."/>
        </authorList>
    </citation>
    <scope>NUCLEOTIDE SEQUENCE</scope>
    <source>
        <strain evidence="2">M10.2A</strain>
    </source>
</reference>
<dbReference type="Proteomes" id="UP001179363">
    <property type="component" value="Unassembled WGS sequence"/>
</dbReference>
<dbReference type="EMBL" id="JAKGTH010000010">
    <property type="protein sequence ID" value="MCF4102434.1"/>
    <property type="molecule type" value="Genomic_DNA"/>
</dbReference>
<evidence type="ECO:0000313" key="3">
    <source>
        <dbReference type="Proteomes" id="UP001179363"/>
    </source>
</evidence>
<dbReference type="InterPro" id="IPR011467">
    <property type="entry name" value="DUF1573"/>
</dbReference>
<evidence type="ECO:0000256" key="1">
    <source>
        <dbReference type="SAM" id="SignalP"/>
    </source>
</evidence>
<dbReference type="Pfam" id="PF07610">
    <property type="entry name" value="DUF1573"/>
    <property type="match status" value="1"/>
</dbReference>
<proteinExistence type="predicted"/>
<dbReference type="PANTHER" id="PTHR37833">
    <property type="entry name" value="LIPOPROTEIN-RELATED"/>
    <property type="match status" value="1"/>
</dbReference>
<sequence length="129" mass="14195">MKKFLSVLILIIAGYTSMAAQNVAKFEFKSEVIDYGEIEKRSNGVRVFTFKNIGNAPLVIENVYSSCGCTVPTWTKTAISPGGSGEIQVKYDTSRTGPIRRTITIYSNADEPTKAIKIKGKVLDPEEEI</sequence>
<accession>A0ABS9EKQ7</accession>
<evidence type="ECO:0000313" key="2">
    <source>
        <dbReference type="EMBL" id="MCF4102434.1"/>
    </source>
</evidence>
<comment type="caution">
    <text evidence="2">The sequence shown here is derived from an EMBL/GenBank/DDBJ whole genome shotgun (WGS) entry which is preliminary data.</text>
</comment>
<dbReference type="RefSeq" id="WP_236134576.1">
    <property type="nucleotide sequence ID" value="NZ_JAKGTH010000010.1"/>
</dbReference>
<dbReference type="PANTHER" id="PTHR37833:SF1">
    <property type="entry name" value="SIGNAL PEPTIDE PROTEIN"/>
    <property type="match status" value="1"/>
</dbReference>
<dbReference type="Gene3D" id="2.60.40.10">
    <property type="entry name" value="Immunoglobulins"/>
    <property type="match status" value="1"/>
</dbReference>
<organism evidence="2 3">
    <name type="scientific">Gillisia lutea</name>
    <dbReference type="NCBI Taxonomy" id="2909668"/>
    <lineage>
        <taxon>Bacteria</taxon>
        <taxon>Pseudomonadati</taxon>
        <taxon>Bacteroidota</taxon>
        <taxon>Flavobacteriia</taxon>
        <taxon>Flavobacteriales</taxon>
        <taxon>Flavobacteriaceae</taxon>
        <taxon>Gillisia</taxon>
    </lineage>
</organism>
<protein>
    <submittedName>
        <fullName evidence="2">DUF1573 domain-containing protein</fullName>
    </submittedName>
</protein>
<feature type="chain" id="PRO_5045247673" evidence="1">
    <location>
        <begin position="20"/>
        <end position="129"/>
    </location>
</feature>
<gene>
    <name evidence="2" type="ORF">L1I30_12215</name>
</gene>
<keyword evidence="3" id="KW-1185">Reference proteome</keyword>
<dbReference type="InterPro" id="IPR013783">
    <property type="entry name" value="Ig-like_fold"/>
</dbReference>
<feature type="signal peptide" evidence="1">
    <location>
        <begin position="1"/>
        <end position="19"/>
    </location>
</feature>